<organism evidence="1">
    <name type="scientific">Cuerna arida</name>
    <dbReference type="NCBI Taxonomy" id="1464854"/>
    <lineage>
        <taxon>Eukaryota</taxon>
        <taxon>Metazoa</taxon>
        <taxon>Ecdysozoa</taxon>
        <taxon>Arthropoda</taxon>
        <taxon>Hexapoda</taxon>
        <taxon>Insecta</taxon>
        <taxon>Pterygota</taxon>
        <taxon>Neoptera</taxon>
        <taxon>Paraneoptera</taxon>
        <taxon>Hemiptera</taxon>
        <taxon>Auchenorrhyncha</taxon>
        <taxon>Membracoidea</taxon>
        <taxon>Cicadellidae</taxon>
        <taxon>Cicadellinae</taxon>
        <taxon>Proconiini</taxon>
        <taxon>Cuerna</taxon>
    </lineage>
</organism>
<dbReference type="AlphaFoldDB" id="A0A1B6EK56"/>
<feature type="non-terminal residue" evidence="1">
    <location>
        <position position="99"/>
    </location>
</feature>
<sequence length="99" mass="11741">TRKNCQVKWDQLNKTKDEYSWLYCMNKQIHEKEKLTLTQIIAGNSLVELGILVHKLKDVLHLQKDCHCPFSKKMQQKKFCKSTKEVLRKYFKGANNATR</sequence>
<protein>
    <submittedName>
        <fullName evidence="1">Uncharacterized protein</fullName>
    </submittedName>
</protein>
<proteinExistence type="predicted"/>
<reference evidence="1" key="1">
    <citation type="submission" date="2015-11" db="EMBL/GenBank/DDBJ databases">
        <title>De novo transcriptome assembly of four potential Pierce s Disease insect vectors from Arizona vineyards.</title>
        <authorList>
            <person name="Tassone E.E."/>
        </authorList>
    </citation>
    <scope>NUCLEOTIDE SEQUENCE</scope>
</reference>
<feature type="non-terminal residue" evidence="1">
    <location>
        <position position="1"/>
    </location>
</feature>
<accession>A0A1B6EK56</accession>
<evidence type="ECO:0000313" key="1">
    <source>
        <dbReference type="EMBL" id="JAS38319.1"/>
    </source>
</evidence>
<name>A0A1B6EK56_9HEMI</name>
<dbReference type="EMBL" id="GECZ01031450">
    <property type="protein sequence ID" value="JAS38319.1"/>
    <property type="molecule type" value="Transcribed_RNA"/>
</dbReference>
<gene>
    <name evidence="1" type="ORF">g.47950</name>
</gene>